<dbReference type="VEuPathDB" id="TriTrypDB:TcG_00773"/>
<dbReference type="VEuPathDB" id="TriTrypDB:C3747_11g350"/>
<evidence type="ECO:0000313" key="8">
    <source>
        <dbReference type="Proteomes" id="UP000246078"/>
    </source>
</evidence>
<protein>
    <recommendedName>
        <fullName evidence="6">Histone-binding protein RBBP4-like N-terminal domain-containing protein</fullName>
    </recommendedName>
</protein>
<dbReference type="SMR" id="A0A2V2XG38"/>
<dbReference type="Pfam" id="PF12265">
    <property type="entry name" value="CAF1C_H4-bd"/>
    <property type="match status" value="1"/>
</dbReference>
<keyword evidence="5" id="KW-0812">Transmembrane</keyword>
<dbReference type="SMART" id="SM00320">
    <property type="entry name" value="WD40"/>
    <property type="match status" value="6"/>
</dbReference>
<dbReference type="PANTHER" id="PTHR22850">
    <property type="entry name" value="WD40 REPEAT FAMILY"/>
    <property type="match status" value="1"/>
</dbReference>
<dbReference type="Gene3D" id="2.130.10.10">
    <property type="entry name" value="YVTN repeat-like/Quinoprotein amine dehydrogenase"/>
    <property type="match status" value="1"/>
</dbReference>
<keyword evidence="2" id="KW-0677">Repeat</keyword>
<feature type="region of interest" description="Disordered" evidence="4">
    <location>
        <begin position="64"/>
        <end position="92"/>
    </location>
</feature>
<dbReference type="VEuPathDB" id="TriTrypDB:TcCLB.507857.30"/>
<gene>
    <name evidence="7" type="ORF">C3747_11g350</name>
</gene>
<proteinExistence type="predicted"/>
<dbReference type="VEuPathDB" id="TriTrypDB:TcYC6_0081150"/>
<dbReference type="VEuPathDB" id="TriTrypDB:ECC02_003422"/>
<dbReference type="Proteomes" id="UP000246078">
    <property type="component" value="Unassembled WGS sequence"/>
</dbReference>
<evidence type="ECO:0000256" key="1">
    <source>
        <dbReference type="ARBA" id="ARBA00022574"/>
    </source>
</evidence>
<keyword evidence="3" id="KW-0156">Chromatin regulator</keyword>
<sequence length="537" mass="60193">MYLRSPGTLVIYLSVCLCACFFVLFCFFCSIRIHVIFHWFYVCCCFGQLNGPFNFSKEAMDSLGNRETPQESEGNSQREASSRSSPKSSDVPYQEKKEFCTWRKHVRDLYQYLVHIDLVWESPSARLMPYMTAKNGLATQTVLCCSRTGGLEQQYIQLLSVTTPNTVESLDRTYDTYCDATGEVGGYGMAPSQVDMKVERRMLHDGDPLIVRYMHANPLIIASGSSDGNAYVFDWSRISLNKFPNDPARPRAPLPPNDPARPRAPLPPNELSSNPTDEERMTYHRRMQALNAVVTEQDRWDKRRGEGQHLLKLSGGSGSCEALDWSVTSDGTLASGSVGVVCYWHVGNTAKDDDRTLTPSHTYKLEDGEARVSEISFSWKDPHAFVVSCETGTVLYGDVRTPDLMELFSLPNGVTSISLSPLDGNSFLVGAENGEVLYYDLRKSTDAVMLFGRMHNGPVSVVQWCPHSRHLFSSGGGDGKCCIYNATSNRLLFKHAGHTENVTDLSWNWQEGFEGHLISVDSNSVMLWRPRDMFFVS</sequence>
<evidence type="ECO:0000313" key="7">
    <source>
        <dbReference type="EMBL" id="PWV19173.1"/>
    </source>
</evidence>
<dbReference type="AlphaFoldDB" id="A0A2V2XG38"/>
<evidence type="ECO:0000256" key="4">
    <source>
        <dbReference type="SAM" id="MobiDB-lite"/>
    </source>
</evidence>
<name>A0A2V2XG38_TRYCR</name>
<dbReference type="OrthoDB" id="427795at2759"/>
<feature type="compositionally biased region" description="Polar residues" evidence="4">
    <location>
        <begin position="65"/>
        <end position="75"/>
    </location>
</feature>
<dbReference type="VEuPathDB" id="TriTrypDB:TCSYLVIO_001551"/>
<dbReference type="OMA" id="DERHMIW"/>
<dbReference type="InterPro" id="IPR050459">
    <property type="entry name" value="WD_repeat_RBAP46/RBAP48/MSI1"/>
</dbReference>
<dbReference type="Pfam" id="PF00400">
    <property type="entry name" value="WD40"/>
    <property type="match status" value="1"/>
</dbReference>
<dbReference type="VEuPathDB" id="TriTrypDB:TCDM_00886"/>
<dbReference type="EMBL" id="PRFC01000011">
    <property type="protein sequence ID" value="PWV19173.1"/>
    <property type="molecule type" value="Genomic_DNA"/>
</dbReference>
<keyword evidence="5" id="KW-1133">Transmembrane helix</keyword>
<feature type="transmembrane region" description="Helical" evidence="5">
    <location>
        <begin position="12"/>
        <end position="41"/>
    </location>
</feature>
<dbReference type="GO" id="GO:0006325">
    <property type="term" value="P:chromatin organization"/>
    <property type="evidence" value="ECO:0007669"/>
    <property type="project" value="UniProtKB-KW"/>
</dbReference>
<keyword evidence="5" id="KW-0472">Membrane</keyword>
<feature type="compositionally biased region" description="Pro residues" evidence="4">
    <location>
        <begin position="250"/>
        <end position="268"/>
    </location>
</feature>
<feature type="compositionally biased region" description="Low complexity" evidence="4">
    <location>
        <begin position="77"/>
        <end position="89"/>
    </location>
</feature>
<dbReference type="InterPro" id="IPR001680">
    <property type="entry name" value="WD40_rpt"/>
</dbReference>
<dbReference type="SUPFAM" id="SSF50978">
    <property type="entry name" value="WD40 repeat-like"/>
    <property type="match status" value="1"/>
</dbReference>
<dbReference type="VEuPathDB" id="TriTrypDB:C4B63_28g49"/>
<keyword evidence="1" id="KW-0853">WD repeat</keyword>
<dbReference type="InterPro" id="IPR015943">
    <property type="entry name" value="WD40/YVTN_repeat-like_dom_sf"/>
</dbReference>
<dbReference type="VEuPathDB" id="TriTrypDB:BCY84_02211"/>
<evidence type="ECO:0000256" key="3">
    <source>
        <dbReference type="ARBA" id="ARBA00022853"/>
    </source>
</evidence>
<evidence type="ECO:0000256" key="5">
    <source>
        <dbReference type="SAM" id="Phobius"/>
    </source>
</evidence>
<feature type="domain" description="Histone-binding protein RBBP4-like N-terminal" evidence="6">
    <location>
        <begin position="98"/>
        <end position="165"/>
    </location>
</feature>
<reference evidence="7 8" key="1">
    <citation type="journal article" date="2018" name="Microb. Genom.">
        <title>Expanding an expanded genome: long-read sequencing of Trypanosoma cruzi.</title>
        <authorList>
            <person name="Berna L."/>
            <person name="Rodriguez M."/>
            <person name="Chiribao M.L."/>
            <person name="Parodi-Talice A."/>
            <person name="Pita S."/>
            <person name="Rijo G."/>
            <person name="Alvarez-Valin F."/>
            <person name="Robello C."/>
        </authorList>
    </citation>
    <scope>NUCLEOTIDE SEQUENCE [LARGE SCALE GENOMIC DNA]</scope>
    <source>
        <strain evidence="7 8">TCC</strain>
    </source>
</reference>
<dbReference type="VEuPathDB" id="TriTrypDB:TcBrA4_0008590"/>
<dbReference type="InterPro" id="IPR036322">
    <property type="entry name" value="WD40_repeat_dom_sf"/>
</dbReference>
<dbReference type="VEuPathDB" id="TriTrypDB:Tc_MARK_392"/>
<dbReference type="VEuPathDB" id="TriTrypDB:TcCL_NonESM02243"/>
<evidence type="ECO:0000259" key="6">
    <source>
        <dbReference type="Pfam" id="PF12265"/>
    </source>
</evidence>
<organism evidence="7 8">
    <name type="scientific">Trypanosoma cruzi</name>
    <dbReference type="NCBI Taxonomy" id="5693"/>
    <lineage>
        <taxon>Eukaryota</taxon>
        <taxon>Discoba</taxon>
        <taxon>Euglenozoa</taxon>
        <taxon>Kinetoplastea</taxon>
        <taxon>Metakinetoplastina</taxon>
        <taxon>Trypanosomatida</taxon>
        <taxon>Trypanosomatidae</taxon>
        <taxon>Trypanosoma</taxon>
        <taxon>Schizotrypanum</taxon>
    </lineage>
</organism>
<dbReference type="InterPro" id="IPR022052">
    <property type="entry name" value="Histone-bd_RBBP4-like_N"/>
</dbReference>
<feature type="region of interest" description="Disordered" evidence="4">
    <location>
        <begin position="244"/>
        <end position="277"/>
    </location>
</feature>
<dbReference type="VEuPathDB" id="TriTrypDB:TcCLB.507669.90"/>
<accession>A0A2V2XG38</accession>
<evidence type="ECO:0000256" key="2">
    <source>
        <dbReference type="ARBA" id="ARBA00022737"/>
    </source>
</evidence>
<comment type="caution">
    <text evidence="7">The sequence shown here is derived from an EMBL/GenBank/DDBJ whole genome shotgun (WGS) entry which is preliminary data.</text>
</comment>